<sequence length="1066" mass="114739">MRHGFLLQSTLALVLYVLTGAFLPQLAWADQKCSSLGFGGAWLNPCGYCVGGNTGLERTHGRDCRGACGGTALRDCNGVCAGGAYVEPCSGQCVYGKHSKVYAVHKEQLAQHRDCRGICLANQGGTPARAASPSYTKDSCGVCVRGPVAKDASAYKDCLGVCRMPGMSREKATVMCGSCVGGNGTVSKADVLDGCGNCKTSKTPCVCDGKGEKDECGVCNGKGASCFVLKAVRPSAVPADVEVQVTLEGAFNGESRDVLCVFRKRETTTTESGEPPPPITAAGRGNGTVFVCLPKAFPQGTYAVTARLSRIGKEVNVTDTILTAFNSAVSFEKMEPSSAPYRREENKNDFLTLTFSGGDVPKFPLYCILVPSDRSKKRVLVPPQGSAPSWFTQCRVPFPKTSGDFMVYPSLDGQHPLVNGFNLSLYATRPQIKMSYITADGSSAVVLFDRAVNVCLASGCQKILSDDTLMALGPLNVHCRWATKQQLVVLLAKPASGDKVKLVLNSENIVEDKQAVIWDVGDELKTDAKRLPALESPVLSAVLVGPSVAPRCGALTLNVLYTWPLGPVEAFAWSAVRNDSATLEDHLKAKLKGTNTPFLELDAEELEVDMEYRFTAKVTADSKNVAEVSHAVIRRDVTSPVVVIYTDAMMNGQQVSPENEIYLYSEITMSDCNRTIEDLEYAWVVNTPLVRFNFANRNSPVYRVRPFDLPADTNVTFTLRVFNYYDPEEYGEASVTLIVGSPPLTAVIKGGPLRMAGVSQNDVILDGSPSSPSVKPLVYQWSCLDEDLQPCYDYGPAAASDLLLEPLETNRDVLRVMAERLEPGKRLNFTLEVIRGDNSSTDIAAASTVVITHDEPIPLVSLDEILVGNKPVYEYDSATETYWVNAGPTVVVHAVFFVHSKAISINWNVPGFPCQYSTAGVKKGLEGHTYLTLPEGSLVPHGSYTAHLEVCEKSHCGGINVSLSAKSGPSLCRLQFQAEEPVEQLNLTTAVVRACVAPPGSHPMTYQLWANDGEVVTVPLTTVQRSPFLEFIVPSANFSSICVQASRSVPQTSFAARCSPSLGPTS</sequence>
<keyword evidence="2" id="KW-1185">Reference proteome</keyword>
<reference evidence="1" key="1">
    <citation type="submission" date="2020-05" db="EMBL/GenBank/DDBJ databases">
        <title>Large-scale comparative analyses of tick genomes elucidate their genetic diversity and vector capacities.</title>
        <authorList>
            <person name="Jia N."/>
            <person name="Wang J."/>
            <person name="Shi W."/>
            <person name="Du L."/>
            <person name="Sun Y."/>
            <person name="Zhan W."/>
            <person name="Jiang J."/>
            <person name="Wang Q."/>
            <person name="Zhang B."/>
            <person name="Ji P."/>
            <person name="Sakyi L.B."/>
            <person name="Cui X."/>
            <person name="Yuan T."/>
            <person name="Jiang B."/>
            <person name="Yang W."/>
            <person name="Lam T.T.-Y."/>
            <person name="Chang Q."/>
            <person name="Ding S."/>
            <person name="Wang X."/>
            <person name="Zhu J."/>
            <person name="Ruan X."/>
            <person name="Zhao L."/>
            <person name="Wei J."/>
            <person name="Que T."/>
            <person name="Du C."/>
            <person name="Cheng J."/>
            <person name="Dai P."/>
            <person name="Han X."/>
            <person name="Huang E."/>
            <person name="Gao Y."/>
            <person name="Liu J."/>
            <person name="Shao H."/>
            <person name="Ye R."/>
            <person name="Li L."/>
            <person name="Wei W."/>
            <person name="Wang X."/>
            <person name="Wang C."/>
            <person name="Yang T."/>
            <person name="Huo Q."/>
            <person name="Li W."/>
            <person name="Guo W."/>
            <person name="Chen H."/>
            <person name="Zhou L."/>
            <person name="Ni X."/>
            <person name="Tian J."/>
            <person name="Zhou Y."/>
            <person name="Sheng Y."/>
            <person name="Liu T."/>
            <person name="Pan Y."/>
            <person name="Xia L."/>
            <person name="Li J."/>
            <person name="Zhao F."/>
            <person name="Cao W."/>
        </authorList>
    </citation>
    <scope>NUCLEOTIDE SEQUENCE</scope>
    <source>
        <strain evidence="1">Hyas-2018</strain>
    </source>
</reference>
<proteinExistence type="predicted"/>
<dbReference type="Proteomes" id="UP000821845">
    <property type="component" value="Chromosome 11"/>
</dbReference>
<evidence type="ECO:0000313" key="1">
    <source>
        <dbReference type="EMBL" id="KAH6941885.1"/>
    </source>
</evidence>
<dbReference type="EMBL" id="CM023491">
    <property type="protein sequence ID" value="KAH6941885.1"/>
    <property type="molecule type" value="Genomic_DNA"/>
</dbReference>
<comment type="caution">
    <text evidence="1">The sequence shown here is derived from an EMBL/GenBank/DDBJ whole genome shotgun (WGS) entry which is preliminary data.</text>
</comment>
<evidence type="ECO:0000313" key="2">
    <source>
        <dbReference type="Proteomes" id="UP000821845"/>
    </source>
</evidence>
<gene>
    <name evidence="1" type="ORF">HPB50_023694</name>
</gene>
<protein>
    <submittedName>
        <fullName evidence="1">Uncharacterized protein</fullName>
    </submittedName>
</protein>
<accession>A0ACB7T4I3</accession>
<name>A0ACB7T4I3_HYAAI</name>
<organism evidence="1 2">
    <name type="scientific">Hyalomma asiaticum</name>
    <name type="common">Tick</name>
    <dbReference type="NCBI Taxonomy" id="266040"/>
    <lineage>
        <taxon>Eukaryota</taxon>
        <taxon>Metazoa</taxon>
        <taxon>Ecdysozoa</taxon>
        <taxon>Arthropoda</taxon>
        <taxon>Chelicerata</taxon>
        <taxon>Arachnida</taxon>
        <taxon>Acari</taxon>
        <taxon>Parasitiformes</taxon>
        <taxon>Ixodida</taxon>
        <taxon>Ixodoidea</taxon>
        <taxon>Ixodidae</taxon>
        <taxon>Hyalomminae</taxon>
        <taxon>Hyalomma</taxon>
    </lineage>
</organism>